<dbReference type="Proteomes" id="UP000266506">
    <property type="component" value="Unassembled WGS sequence"/>
</dbReference>
<keyword evidence="3" id="KW-1185">Reference proteome</keyword>
<comment type="caution">
    <text evidence="2">The sequence shown here is derived from an EMBL/GenBank/DDBJ whole genome shotgun (WGS) entry which is preliminary data.</text>
</comment>
<evidence type="ECO:0000313" key="2">
    <source>
        <dbReference type="EMBL" id="RIA77739.1"/>
    </source>
</evidence>
<dbReference type="SUPFAM" id="SSF50475">
    <property type="entry name" value="FMN-binding split barrel"/>
    <property type="match status" value="1"/>
</dbReference>
<protein>
    <submittedName>
        <fullName evidence="2">Putative pyridoxamine 5'-phosphate oxidase family protein</fullName>
    </submittedName>
</protein>
<accession>A0A397RZA4</accession>
<dbReference type="EMBL" id="QXEV01000007">
    <property type="protein sequence ID" value="RIA77739.1"/>
    <property type="molecule type" value="Genomic_DNA"/>
</dbReference>
<sequence length="130" mass="14869">MNRVVEELKKVKIFYIATVEDDQPRVRPFSSIAEFEGNAYICTGKHKEIYSQISKNPKIELSGMYDGGTWLRVSATLELDERVEAQESVLNDPTGPSQLYKPNDGRFVVYKLTNVKALKYNFYAAPEEIK</sequence>
<dbReference type="Gene3D" id="2.30.110.10">
    <property type="entry name" value="Electron Transport, Fmn-binding Protein, Chain A"/>
    <property type="match status" value="1"/>
</dbReference>
<evidence type="ECO:0000313" key="3">
    <source>
        <dbReference type="Proteomes" id="UP000266506"/>
    </source>
</evidence>
<dbReference type="InterPro" id="IPR012349">
    <property type="entry name" value="Split_barrel_FMN-bd"/>
</dbReference>
<proteinExistence type="predicted"/>
<feature type="domain" description="Pyridoxamine 5'-phosphate oxidase N-terminal" evidence="1">
    <location>
        <begin position="4"/>
        <end position="89"/>
    </location>
</feature>
<name>A0A397RZA4_9MOLU</name>
<dbReference type="RefSeq" id="WP_119016046.1">
    <property type="nucleotide sequence ID" value="NZ_QXEV01000007.1"/>
</dbReference>
<evidence type="ECO:0000259" key="1">
    <source>
        <dbReference type="Pfam" id="PF01243"/>
    </source>
</evidence>
<dbReference type="OrthoDB" id="9792542at2"/>
<dbReference type="InParanoid" id="A0A397RZA4"/>
<dbReference type="InterPro" id="IPR011576">
    <property type="entry name" value="Pyridox_Oxase_N"/>
</dbReference>
<organism evidence="2 3">
    <name type="scientific">Anaeroplasma bactoclasticum</name>
    <dbReference type="NCBI Taxonomy" id="2088"/>
    <lineage>
        <taxon>Bacteria</taxon>
        <taxon>Bacillati</taxon>
        <taxon>Mycoplasmatota</taxon>
        <taxon>Mollicutes</taxon>
        <taxon>Anaeroplasmatales</taxon>
        <taxon>Anaeroplasmataceae</taxon>
        <taxon>Anaeroplasma</taxon>
    </lineage>
</organism>
<dbReference type="AlphaFoldDB" id="A0A397RZA4"/>
<dbReference type="Pfam" id="PF01243">
    <property type="entry name" value="PNPOx_N"/>
    <property type="match status" value="1"/>
</dbReference>
<reference evidence="2 3" key="1">
    <citation type="submission" date="2018-08" db="EMBL/GenBank/DDBJ databases">
        <title>Genomic Encyclopedia of Archaeal and Bacterial Type Strains, Phase II (KMG-II): from individual species to whole genera.</title>
        <authorList>
            <person name="Goeker M."/>
        </authorList>
    </citation>
    <scope>NUCLEOTIDE SEQUENCE [LARGE SCALE GENOMIC DNA]</scope>
    <source>
        <strain evidence="2 3">ATCC 27112</strain>
    </source>
</reference>
<gene>
    <name evidence="2" type="ORF">EI71_00892</name>
</gene>